<name>A0ABP7TP46_9FLAO</name>
<reference evidence="2" key="1">
    <citation type="journal article" date="2019" name="Int. J. Syst. Evol. Microbiol.">
        <title>The Global Catalogue of Microorganisms (GCM) 10K type strain sequencing project: providing services to taxonomists for standard genome sequencing and annotation.</title>
        <authorList>
            <consortium name="The Broad Institute Genomics Platform"/>
            <consortium name="The Broad Institute Genome Sequencing Center for Infectious Disease"/>
            <person name="Wu L."/>
            <person name="Ma J."/>
        </authorList>
    </citation>
    <scope>NUCLEOTIDE SEQUENCE [LARGE SCALE GENOMIC DNA]</scope>
    <source>
        <strain evidence="2">JCM 17064</strain>
    </source>
</reference>
<proteinExistence type="predicted"/>
<evidence type="ECO:0000313" key="2">
    <source>
        <dbReference type="Proteomes" id="UP001500968"/>
    </source>
</evidence>
<accession>A0ABP7TP46</accession>
<dbReference type="EMBL" id="BAABCR010000013">
    <property type="protein sequence ID" value="GAA4028408.1"/>
    <property type="molecule type" value="Genomic_DNA"/>
</dbReference>
<organism evidence="1 2">
    <name type="scientific">Flavobacterium cheonhonense</name>
    <dbReference type="NCBI Taxonomy" id="706185"/>
    <lineage>
        <taxon>Bacteria</taxon>
        <taxon>Pseudomonadati</taxon>
        <taxon>Bacteroidota</taxon>
        <taxon>Flavobacteriia</taxon>
        <taxon>Flavobacteriales</taxon>
        <taxon>Flavobacteriaceae</taxon>
        <taxon>Flavobacterium</taxon>
    </lineage>
</organism>
<sequence length="200" mass="22967">MSIITAKQRLDLSKGNDVDEKNIEGSPYFTTTFLPATVTGYEGMFLLRYNAYKDEMEFQSEGKILFVIKSDSMEVNFTNSKKNYKYTLYNSDKGNVKGFLVKLSTGEKVSLFKREKVKLIPKVEPANSYASEVPAHYEFQKETFYIKKMDGIVTFPKNKKELVKMFPDKESQIVDFLKNNSISFSKESDLVTLVTFLNSI</sequence>
<gene>
    <name evidence="1" type="ORF">GCM10022386_10070</name>
</gene>
<comment type="caution">
    <text evidence="1">The sequence shown here is derived from an EMBL/GenBank/DDBJ whole genome shotgun (WGS) entry which is preliminary data.</text>
</comment>
<protein>
    <submittedName>
        <fullName evidence="1">Uncharacterized protein</fullName>
    </submittedName>
</protein>
<keyword evidence="2" id="KW-1185">Reference proteome</keyword>
<evidence type="ECO:0000313" key="1">
    <source>
        <dbReference type="EMBL" id="GAA4028408.1"/>
    </source>
</evidence>
<dbReference type="Proteomes" id="UP001500968">
    <property type="component" value="Unassembled WGS sequence"/>
</dbReference>